<dbReference type="EMBL" id="NBYY01000009">
    <property type="protein sequence ID" value="PCS23602.1"/>
    <property type="molecule type" value="Genomic_DNA"/>
</dbReference>
<keyword evidence="3" id="KW-1185">Reference proteome</keyword>
<name>A0A2A5T628_9GAMM</name>
<dbReference type="InterPro" id="IPR036397">
    <property type="entry name" value="RNaseH_sf"/>
</dbReference>
<proteinExistence type="predicted"/>
<dbReference type="Gene3D" id="3.30.420.10">
    <property type="entry name" value="Ribonuclease H-like superfamily/Ribonuclease H"/>
    <property type="match status" value="1"/>
</dbReference>
<dbReference type="GO" id="GO:0003676">
    <property type="term" value="F:nucleic acid binding"/>
    <property type="evidence" value="ECO:0007669"/>
    <property type="project" value="InterPro"/>
</dbReference>
<dbReference type="AlphaFoldDB" id="A0A2A5T628"/>
<sequence length="65" mass="7670">MDNTSFHKCSDTLEVRGCTLDRLPPYSPDLNPIEHKWAEVKSIRRKERCSIDELSYQHVDYANLF</sequence>
<evidence type="ECO:0000313" key="2">
    <source>
        <dbReference type="EMBL" id="PCS23602.1"/>
    </source>
</evidence>
<dbReference type="InterPro" id="IPR038717">
    <property type="entry name" value="Tc1-like_DDE_dom"/>
</dbReference>
<accession>A0A2A5T628</accession>
<feature type="domain" description="Tc1-like transposase DDE" evidence="1">
    <location>
        <begin position="1"/>
        <end position="48"/>
    </location>
</feature>
<reference evidence="3" key="1">
    <citation type="submission" date="2017-04" db="EMBL/GenBank/DDBJ databases">
        <title>Genome evolution of the luminous symbionts of deep sea anglerfish.</title>
        <authorList>
            <person name="Hendry T.A."/>
        </authorList>
    </citation>
    <scope>NUCLEOTIDE SEQUENCE [LARGE SCALE GENOMIC DNA]</scope>
</reference>
<organism evidence="2 3">
    <name type="scientific">Candidatus Enterovibrio escicola</name>
    <dbReference type="NCBI Taxonomy" id="1927127"/>
    <lineage>
        <taxon>Bacteria</taxon>
        <taxon>Pseudomonadati</taxon>
        <taxon>Pseudomonadota</taxon>
        <taxon>Gammaproteobacteria</taxon>
        <taxon>Vibrionales</taxon>
        <taxon>Vibrionaceae</taxon>
        <taxon>Enterovibrio</taxon>
    </lineage>
</organism>
<evidence type="ECO:0000259" key="1">
    <source>
        <dbReference type="Pfam" id="PF13358"/>
    </source>
</evidence>
<dbReference type="Proteomes" id="UP000219020">
    <property type="component" value="Unassembled WGS sequence"/>
</dbReference>
<comment type="caution">
    <text evidence="2">The sequence shown here is derived from an EMBL/GenBank/DDBJ whole genome shotgun (WGS) entry which is preliminary data.</text>
</comment>
<evidence type="ECO:0000313" key="3">
    <source>
        <dbReference type="Proteomes" id="UP000219020"/>
    </source>
</evidence>
<gene>
    <name evidence="2" type="ORF">BTN49_0571</name>
</gene>
<protein>
    <recommendedName>
        <fullName evidence="1">Tc1-like transposase DDE domain-containing protein</fullName>
    </recommendedName>
</protein>
<dbReference type="Pfam" id="PF13358">
    <property type="entry name" value="DDE_3"/>
    <property type="match status" value="1"/>
</dbReference>